<dbReference type="SMART" id="SM00091">
    <property type="entry name" value="PAS"/>
    <property type="match status" value="1"/>
</dbReference>
<dbReference type="InterPro" id="IPR043128">
    <property type="entry name" value="Rev_trsase/Diguanyl_cyclase"/>
</dbReference>
<evidence type="ECO:0000313" key="5">
    <source>
        <dbReference type="Proteomes" id="UP000001936"/>
    </source>
</evidence>
<dbReference type="PROSITE" id="PS50883">
    <property type="entry name" value="EAL"/>
    <property type="match status" value="1"/>
</dbReference>
<dbReference type="HOGENOM" id="CLU_000445_70_49_5"/>
<keyword evidence="1" id="KW-0812">Transmembrane</keyword>
<dbReference type="EMBL" id="CP000133">
    <property type="protein sequence ID" value="ABC92371.1"/>
    <property type="molecule type" value="Genomic_DNA"/>
</dbReference>
<dbReference type="AlphaFoldDB" id="Q2K465"/>
<feature type="transmembrane region" description="Helical" evidence="1">
    <location>
        <begin position="123"/>
        <end position="142"/>
    </location>
</feature>
<evidence type="ECO:0000259" key="3">
    <source>
        <dbReference type="PROSITE" id="PS50887"/>
    </source>
</evidence>
<feature type="transmembrane region" description="Helical" evidence="1">
    <location>
        <begin position="190"/>
        <end position="208"/>
    </location>
</feature>
<dbReference type="InterPro" id="IPR000160">
    <property type="entry name" value="GGDEF_dom"/>
</dbReference>
<feature type="domain" description="EAL" evidence="2">
    <location>
        <begin position="576"/>
        <end position="827"/>
    </location>
</feature>
<dbReference type="PANTHER" id="PTHR44757:SF2">
    <property type="entry name" value="BIOFILM ARCHITECTURE MAINTENANCE PROTEIN MBAA"/>
    <property type="match status" value="1"/>
</dbReference>
<reference evidence="4 5" key="1">
    <citation type="journal article" date="2006" name="Proc. Natl. Acad. Sci. U.S.A.">
        <title>The partitioned Rhizobium etli genome: genetic and metabolic redundancy in seven interacting replicons.</title>
        <authorList>
            <person name="Gonzalez V."/>
            <person name="Santamaria R.I."/>
            <person name="Bustos P."/>
            <person name="Hernandez-Gonzalez I."/>
            <person name="Medrano-Soto A."/>
            <person name="Moreno-Hagelsieb G."/>
            <person name="Janga S.C."/>
            <person name="Ramirez M.A."/>
            <person name="Jimenez-Jacinto V."/>
            <person name="Collado-Vides J."/>
            <person name="Davila G."/>
        </authorList>
    </citation>
    <scope>NUCLEOTIDE SEQUENCE [LARGE SCALE GENOMIC DNA]</scope>
    <source>
        <strain evidence="5">ATCC 51251 / DSM 11541 / JCM 21823 / NBRC 15573 / CFN 42</strain>
    </source>
</reference>
<feature type="domain" description="GGDEF" evidence="3">
    <location>
        <begin position="435"/>
        <end position="567"/>
    </location>
</feature>
<evidence type="ECO:0000259" key="2">
    <source>
        <dbReference type="PROSITE" id="PS50883"/>
    </source>
</evidence>
<sequence>MRQLLWPDANGLKRFQQPRRGLIFQRSREKAALSRESCAAQPVVLENLTKCLIRLKSIFKGLGLESPRTGKVWMKPDNPNRVPLDVYLSFVSSLSGNRMTLLVGVIVHVATCLAVAAKTQSSVYIPLSVAFLLVFSARMAIFRQFDRVDKESLSHAGIERWERILVASGACTTALLGFASGYAIFLHDSFAELACISVTMATMVSVVGRNYGSRFAVDLQTFFCCLPMIVCSLLAMDFYRGVLSIFLIPFWLTTRAMANGVREFLYENVIARREITIIADRFDTALNNMPHGLVMVDAENRVQVINRKACELLKIGAPERLKDRDLGAVLRYGARYSFMDASQPELILRQLTQVADGNLSRTLIHFPEDLSLEFSASRRADGGAVLIFEDVSSRVKAEQKIMHMVRFDALTGLPNREYFGQLVQEYLAKHPRKSGPLGFMVLDIDEFKHVNDMRGHVTGDHLLCAIAARIKEACGTAILGRLMGDQFILFFPHAKESPSLDLEIRRVHAAIQGHYEVDELTFLVSLSAGYAILESSAFAMDEWSVKADLALFESKSRFRGGISGFEREMDGRYIEQQKLKADLREAVSAQALHLVFQPMFRADGSRIECAEALARWVHPEKGSIPPDVFIRLAEDMGIISDITRFVLFKACSECMTWPDDIAVSVNLSARDLRDADILLVVADALAHSGLDAARLHLEVTESCLIDEPQAVRAILAELRARGITIAIDDFGTGFSSLSYLDTLPLDIVKIDRSFVRNIVEDTRRLKLLRGTVNLARELGLKIVIEGVETEEQLALLNKHRSTDLVQGYVFSQPVPSQNIPLLRQGIGRRAIQRRRNKVA</sequence>
<dbReference type="InterPro" id="IPR001633">
    <property type="entry name" value="EAL_dom"/>
</dbReference>
<protein>
    <submittedName>
        <fullName evidence="4">Sensory box/GGDEF family protein</fullName>
    </submittedName>
</protein>
<evidence type="ECO:0000256" key="1">
    <source>
        <dbReference type="SAM" id="Phobius"/>
    </source>
</evidence>
<dbReference type="Gene3D" id="3.20.20.450">
    <property type="entry name" value="EAL domain"/>
    <property type="match status" value="1"/>
</dbReference>
<dbReference type="SUPFAM" id="SSF55073">
    <property type="entry name" value="Nucleotide cyclase"/>
    <property type="match status" value="1"/>
</dbReference>
<proteinExistence type="predicted"/>
<accession>Q2K465</accession>
<feature type="transmembrane region" description="Helical" evidence="1">
    <location>
        <begin position="215"/>
        <end position="235"/>
    </location>
</feature>
<dbReference type="InterPro" id="IPR052155">
    <property type="entry name" value="Biofilm_reg_signaling"/>
</dbReference>
<dbReference type="Pfam" id="PF12860">
    <property type="entry name" value="PAS_7"/>
    <property type="match status" value="1"/>
</dbReference>
<gene>
    <name evidence="4" type="ordered locus">RHE_CH03616</name>
</gene>
<dbReference type="Proteomes" id="UP000001936">
    <property type="component" value="Chromosome"/>
</dbReference>
<keyword evidence="5" id="KW-1185">Reference proteome</keyword>
<evidence type="ECO:0000313" key="4">
    <source>
        <dbReference type="EMBL" id="ABC92371.1"/>
    </source>
</evidence>
<dbReference type="CDD" id="cd01948">
    <property type="entry name" value="EAL"/>
    <property type="match status" value="1"/>
</dbReference>
<dbReference type="SUPFAM" id="SSF141868">
    <property type="entry name" value="EAL domain-like"/>
    <property type="match status" value="1"/>
</dbReference>
<dbReference type="NCBIfam" id="TIGR00254">
    <property type="entry name" value="GGDEF"/>
    <property type="match status" value="1"/>
</dbReference>
<dbReference type="Pfam" id="PF00990">
    <property type="entry name" value="GGDEF"/>
    <property type="match status" value="1"/>
</dbReference>
<dbReference type="InterPro" id="IPR029787">
    <property type="entry name" value="Nucleotide_cyclase"/>
</dbReference>
<keyword evidence="1" id="KW-1133">Transmembrane helix</keyword>
<dbReference type="eggNOG" id="COG5001">
    <property type="taxonomic scope" value="Bacteria"/>
</dbReference>
<organism evidence="4 5">
    <name type="scientific">Rhizobium etli (strain ATCC 51251 / DSM 11541 / JCM 21823 / NBRC 15573 / CFN 42)</name>
    <dbReference type="NCBI Taxonomy" id="347834"/>
    <lineage>
        <taxon>Bacteria</taxon>
        <taxon>Pseudomonadati</taxon>
        <taxon>Pseudomonadota</taxon>
        <taxon>Alphaproteobacteria</taxon>
        <taxon>Hyphomicrobiales</taxon>
        <taxon>Rhizobiaceae</taxon>
        <taxon>Rhizobium/Agrobacterium group</taxon>
        <taxon>Rhizobium</taxon>
    </lineage>
</organism>
<dbReference type="SMART" id="SM00052">
    <property type="entry name" value="EAL"/>
    <property type="match status" value="1"/>
</dbReference>
<dbReference type="Gene3D" id="3.30.70.270">
    <property type="match status" value="1"/>
</dbReference>
<dbReference type="SUPFAM" id="SSF55785">
    <property type="entry name" value="PYP-like sensor domain (PAS domain)"/>
    <property type="match status" value="1"/>
</dbReference>
<feature type="transmembrane region" description="Helical" evidence="1">
    <location>
        <begin position="163"/>
        <end position="184"/>
    </location>
</feature>
<keyword evidence="1" id="KW-0472">Membrane</keyword>
<dbReference type="CDD" id="cd01949">
    <property type="entry name" value="GGDEF"/>
    <property type="match status" value="1"/>
</dbReference>
<dbReference type="Gene3D" id="3.30.450.20">
    <property type="entry name" value="PAS domain"/>
    <property type="match status" value="1"/>
</dbReference>
<dbReference type="InterPro" id="IPR000014">
    <property type="entry name" value="PAS"/>
</dbReference>
<dbReference type="KEGG" id="ret:RHE_CH03616"/>
<dbReference type="InterPro" id="IPR035919">
    <property type="entry name" value="EAL_sf"/>
</dbReference>
<dbReference type="PANTHER" id="PTHR44757">
    <property type="entry name" value="DIGUANYLATE CYCLASE DGCP"/>
    <property type="match status" value="1"/>
</dbReference>
<feature type="transmembrane region" description="Helical" evidence="1">
    <location>
        <begin position="99"/>
        <end position="117"/>
    </location>
</feature>
<dbReference type="Pfam" id="PF00563">
    <property type="entry name" value="EAL"/>
    <property type="match status" value="1"/>
</dbReference>
<name>Q2K465_RHIEC</name>
<dbReference type="SMART" id="SM00267">
    <property type="entry name" value="GGDEF"/>
    <property type="match status" value="1"/>
</dbReference>
<dbReference type="InterPro" id="IPR035965">
    <property type="entry name" value="PAS-like_dom_sf"/>
</dbReference>
<dbReference type="PROSITE" id="PS50887">
    <property type="entry name" value="GGDEF"/>
    <property type="match status" value="1"/>
</dbReference>